<feature type="active site" description="O-(3'-phospho-DNA)-tyrosine intermediate" evidence="10">
    <location>
        <position position="284"/>
    </location>
</feature>
<feature type="active site" evidence="10">
    <location>
        <position position="249"/>
    </location>
</feature>
<dbReference type="InterPro" id="IPR004107">
    <property type="entry name" value="Integrase_SAM-like_N"/>
</dbReference>
<evidence type="ECO:0000313" key="14">
    <source>
        <dbReference type="EMBL" id="KRL23441.1"/>
    </source>
</evidence>
<feature type="active site" evidence="10">
    <location>
        <position position="176"/>
    </location>
</feature>
<dbReference type="GO" id="GO:0003677">
    <property type="term" value="F:DNA binding"/>
    <property type="evidence" value="ECO:0007669"/>
    <property type="project" value="UniProtKB-UniRule"/>
</dbReference>
<evidence type="ECO:0000256" key="2">
    <source>
        <dbReference type="ARBA" id="ARBA00006657"/>
    </source>
</evidence>
<dbReference type="Gene3D" id="1.10.443.10">
    <property type="entry name" value="Intergrase catalytic core"/>
    <property type="match status" value="1"/>
</dbReference>
<keyword evidence="5 10" id="KW-0159">Chromosome partition</keyword>
<sequence length="311" mass="36060">MLDQKNVNWFLKYLKSERGYSAKTVGAYQIAIEEFMAFLAATPTDIKPLTEIDAYDVESYLTHLYDHHYAKSSVAQKVSALKSFYNFLVKNEVIKVNPFEYVHLKSHNRHLPRFFYQNEMRALFDAAKKGPDKQLAARNSAVLELLYATGIRVSECVGIQLLDIDLDNRILLVTGKGNKQRYVPFGDYAKNAIINYEQHARTPLMKRYHQNHSYLFVNHYGKPLTSRGVEYIMDEIIKQSSLTTSIHPHMLRHTFATEMLNNGADMRSVQELLGHSSLSTTQIYTHVTKRHLLDDYKKYFPRNNDSLKTNR</sequence>
<keyword evidence="8 10" id="KW-0233">DNA recombination</keyword>
<keyword evidence="4 10" id="KW-0132">Cell division</keyword>
<keyword evidence="7 10" id="KW-0238">DNA-binding</keyword>
<dbReference type="HAMAP" id="MF_01808">
    <property type="entry name" value="Recomb_XerC_XerD"/>
    <property type="match status" value="1"/>
</dbReference>
<dbReference type="PATRIC" id="fig|1423766.4.peg.164"/>
<dbReference type="PROSITE" id="PS51898">
    <property type="entry name" value="TYR_RECOMBINASE"/>
    <property type="match status" value="1"/>
</dbReference>
<dbReference type="InterPro" id="IPR002104">
    <property type="entry name" value="Integrase_catalytic"/>
</dbReference>
<feature type="active site" evidence="10">
    <location>
        <position position="152"/>
    </location>
</feature>
<evidence type="ECO:0000256" key="11">
    <source>
        <dbReference type="NCBIfam" id="TIGR02224"/>
    </source>
</evidence>
<keyword evidence="3 10" id="KW-0963">Cytoplasm</keyword>
<evidence type="ECO:0000256" key="10">
    <source>
        <dbReference type="HAMAP-Rule" id="MF_01808"/>
    </source>
</evidence>
<dbReference type="InterPro" id="IPR044068">
    <property type="entry name" value="CB"/>
</dbReference>
<dbReference type="PANTHER" id="PTHR30349">
    <property type="entry name" value="PHAGE INTEGRASE-RELATED"/>
    <property type="match status" value="1"/>
</dbReference>
<evidence type="ECO:0000259" key="12">
    <source>
        <dbReference type="PROSITE" id="PS51898"/>
    </source>
</evidence>
<dbReference type="GO" id="GO:0009037">
    <property type="term" value="F:tyrosine-based site-specific recombinase activity"/>
    <property type="evidence" value="ECO:0007669"/>
    <property type="project" value="UniProtKB-UniRule"/>
</dbReference>
<feature type="active site" evidence="10">
    <location>
        <position position="252"/>
    </location>
</feature>
<evidence type="ECO:0000256" key="4">
    <source>
        <dbReference type="ARBA" id="ARBA00022618"/>
    </source>
</evidence>
<dbReference type="GO" id="GO:0005737">
    <property type="term" value="C:cytoplasm"/>
    <property type="evidence" value="ECO:0007669"/>
    <property type="project" value="UniProtKB-SubCell"/>
</dbReference>
<dbReference type="NCBIfam" id="NF040815">
    <property type="entry name" value="recomb_XerA_Arch"/>
    <property type="match status" value="1"/>
</dbReference>
<keyword evidence="9 10" id="KW-0131">Cell cycle</keyword>
<dbReference type="Gene3D" id="1.10.150.130">
    <property type="match status" value="1"/>
</dbReference>
<evidence type="ECO:0000256" key="8">
    <source>
        <dbReference type="ARBA" id="ARBA00023172"/>
    </source>
</evidence>
<dbReference type="NCBIfam" id="TIGR02224">
    <property type="entry name" value="recomb_XerC"/>
    <property type="match status" value="1"/>
</dbReference>
<evidence type="ECO:0000256" key="9">
    <source>
        <dbReference type="ARBA" id="ARBA00023306"/>
    </source>
</evidence>
<reference evidence="14 15" key="1">
    <citation type="journal article" date="2015" name="Genome Announc.">
        <title>Expanding the biotechnology potential of lactobacilli through comparative genomics of 213 strains and associated genera.</title>
        <authorList>
            <person name="Sun Z."/>
            <person name="Harris H.M."/>
            <person name="McCann A."/>
            <person name="Guo C."/>
            <person name="Argimon S."/>
            <person name="Zhang W."/>
            <person name="Yang X."/>
            <person name="Jeffery I.B."/>
            <person name="Cooney J.C."/>
            <person name="Kagawa T.F."/>
            <person name="Liu W."/>
            <person name="Song Y."/>
            <person name="Salvetti E."/>
            <person name="Wrobel A."/>
            <person name="Rasinkangas P."/>
            <person name="Parkhill J."/>
            <person name="Rea M.C."/>
            <person name="O'Sullivan O."/>
            <person name="Ritari J."/>
            <person name="Douillard F.P."/>
            <person name="Paul Ross R."/>
            <person name="Yang R."/>
            <person name="Briner A.E."/>
            <person name="Felis G.E."/>
            <person name="de Vos W.M."/>
            <person name="Barrangou R."/>
            <person name="Klaenhammer T.R."/>
            <person name="Caufield P.W."/>
            <person name="Cui Y."/>
            <person name="Zhang H."/>
            <person name="O'Toole P.W."/>
        </authorList>
    </citation>
    <scope>NUCLEOTIDE SEQUENCE [LARGE SCALE GENOMIC DNA]</scope>
    <source>
        <strain evidence="14 15">DSM 19906</strain>
    </source>
</reference>
<keyword evidence="15" id="KW-1185">Reference proteome</keyword>
<dbReference type="InterPro" id="IPR011010">
    <property type="entry name" value="DNA_brk_join_enz"/>
</dbReference>
<evidence type="ECO:0000256" key="6">
    <source>
        <dbReference type="ARBA" id="ARBA00022908"/>
    </source>
</evidence>
<dbReference type="PANTHER" id="PTHR30349:SF77">
    <property type="entry name" value="TYROSINE RECOMBINASE XERC"/>
    <property type="match status" value="1"/>
</dbReference>
<feature type="active site" evidence="10">
    <location>
        <position position="275"/>
    </location>
</feature>
<feature type="domain" description="Tyr recombinase" evidence="12">
    <location>
        <begin position="110"/>
        <end position="297"/>
    </location>
</feature>
<dbReference type="InterPro" id="IPR011931">
    <property type="entry name" value="Recomb_XerC"/>
</dbReference>
<dbReference type="InterPro" id="IPR050090">
    <property type="entry name" value="Tyrosine_recombinase_XerCD"/>
</dbReference>
<dbReference type="Pfam" id="PF00589">
    <property type="entry name" value="Phage_integrase"/>
    <property type="match status" value="1"/>
</dbReference>
<dbReference type="AlphaFoldDB" id="A0A0R1NTL8"/>
<dbReference type="GO" id="GO:0007059">
    <property type="term" value="P:chromosome segregation"/>
    <property type="evidence" value="ECO:0007669"/>
    <property type="project" value="UniProtKB-UniRule"/>
</dbReference>
<name>A0A0R1NTL8_9LACO</name>
<comment type="function">
    <text evidence="10">Site-specific tyrosine recombinase, which acts by catalyzing the cutting and rejoining of the recombining DNA molecules. The XerC-XerD complex is essential to convert dimers of the bacterial chromosome into monomers to permit their segregation at cell division. It also contributes to the segregational stability of plasmids.</text>
</comment>
<evidence type="ECO:0000313" key="15">
    <source>
        <dbReference type="Proteomes" id="UP000051439"/>
    </source>
</evidence>
<evidence type="ECO:0000256" key="1">
    <source>
        <dbReference type="ARBA" id="ARBA00004496"/>
    </source>
</evidence>
<comment type="subcellular location">
    <subcellularLocation>
        <location evidence="1 10">Cytoplasm</location>
    </subcellularLocation>
</comment>
<evidence type="ECO:0000256" key="5">
    <source>
        <dbReference type="ARBA" id="ARBA00022829"/>
    </source>
</evidence>
<keyword evidence="6 10" id="KW-0229">DNA integration</keyword>
<dbReference type="CDD" id="cd00798">
    <property type="entry name" value="INT_XerDC_C"/>
    <property type="match status" value="1"/>
</dbReference>
<protein>
    <recommendedName>
        <fullName evidence="10 11">Tyrosine recombinase XerC</fullName>
    </recommendedName>
</protein>
<dbReference type="Pfam" id="PF02899">
    <property type="entry name" value="Phage_int_SAM_1"/>
    <property type="match status" value="1"/>
</dbReference>
<comment type="subunit">
    <text evidence="10">Forms a cyclic heterotetrameric complex composed of two molecules of XerC and two molecules of XerD.</text>
</comment>
<dbReference type="InterPro" id="IPR013762">
    <property type="entry name" value="Integrase-like_cat_sf"/>
</dbReference>
<evidence type="ECO:0000256" key="3">
    <source>
        <dbReference type="ARBA" id="ARBA00022490"/>
    </source>
</evidence>
<organism evidence="14 15">
    <name type="scientific">Lentilactobacillus kisonensis DSM 19906 = JCM 15041</name>
    <dbReference type="NCBI Taxonomy" id="1423766"/>
    <lineage>
        <taxon>Bacteria</taxon>
        <taxon>Bacillati</taxon>
        <taxon>Bacillota</taxon>
        <taxon>Bacilli</taxon>
        <taxon>Lactobacillales</taxon>
        <taxon>Lactobacillaceae</taxon>
        <taxon>Lentilactobacillus</taxon>
    </lineage>
</organism>
<evidence type="ECO:0000256" key="7">
    <source>
        <dbReference type="ARBA" id="ARBA00023125"/>
    </source>
</evidence>
<evidence type="ECO:0000259" key="13">
    <source>
        <dbReference type="PROSITE" id="PS51900"/>
    </source>
</evidence>
<dbReference type="GO" id="GO:0006313">
    <property type="term" value="P:DNA transposition"/>
    <property type="evidence" value="ECO:0007669"/>
    <property type="project" value="UniProtKB-UniRule"/>
</dbReference>
<accession>A0A0R1NTL8</accession>
<dbReference type="SUPFAM" id="SSF56349">
    <property type="entry name" value="DNA breaking-rejoining enzymes"/>
    <property type="match status" value="1"/>
</dbReference>
<dbReference type="InterPro" id="IPR010998">
    <property type="entry name" value="Integrase_recombinase_N"/>
</dbReference>
<dbReference type="RefSeq" id="WP_008856815.1">
    <property type="nucleotide sequence ID" value="NZ_AZEB01000001.1"/>
</dbReference>
<dbReference type="GO" id="GO:0051301">
    <property type="term" value="P:cell division"/>
    <property type="evidence" value="ECO:0007669"/>
    <property type="project" value="UniProtKB-UniRule"/>
</dbReference>
<dbReference type="Proteomes" id="UP000051439">
    <property type="component" value="Unassembled WGS sequence"/>
</dbReference>
<dbReference type="PROSITE" id="PS51900">
    <property type="entry name" value="CB"/>
    <property type="match status" value="1"/>
</dbReference>
<feature type="domain" description="Core-binding (CB)" evidence="13">
    <location>
        <begin position="1"/>
        <end position="89"/>
    </location>
</feature>
<dbReference type="EMBL" id="AZEB01000001">
    <property type="protein sequence ID" value="KRL23441.1"/>
    <property type="molecule type" value="Genomic_DNA"/>
</dbReference>
<comment type="similarity">
    <text evidence="2 10">Belongs to the 'phage' integrase family. XerC subfamily.</text>
</comment>
<proteinExistence type="inferred from homology"/>
<dbReference type="InterPro" id="IPR023009">
    <property type="entry name" value="Tyrosine_recombinase_XerC/XerD"/>
</dbReference>
<comment type="caution">
    <text evidence="14">The sequence shown here is derived from an EMBL/GenBank/DDBJ whole genome shotgun (WGS) entry which is preliminary data.</text>
</comment>
<gene>
    <name evidence="10" type="primary">xerC</name>
    <name evidence="14" type="ORF">FC98_GL000168</name>
</gene>